<name>A0AAV3RXW7_LITER</name>
<dbReference type="InterPro" id="IPR003657">
    <property type="entry name" value="WRKY_dom"/>
</dbReference>
<accession>A0AAV3RXW7</accession>
<dbReference type="PANTHER" id="PTHR31429">
    <property type="entry name" value="WRKY TRANSCRIPTION FACTOR 36-RELATED"/>
    <property type="match status" value="1"/>
</dbReference>
<dbReference type="EMBL" id="BAABME010013250">
    <property type="protein sequence ID" value="GAA0185963.1"/>
    <property type="molecule type" value="Genomic_DNA"/>
</dbReference>
<organism evidence="8 9">
    <name type="scientific">Lithospermum erythrorhizon</name>
    <name type="common">Purple gromwell</name>
    <name type="synonym">Lithospermum officinale var. erythrorhizon</name>
    <dbReference type="NCBI Taxonomy" id="34254"/>
    <lineage>
        <taxon>Eukaryota</taxon>
        <taxon>Viridiplantae</taxon>
        <taxon>Streptophyta</taxon>
        <taxon>Embryophyta</taxon>
        <taxon>Tracheophyta</taxon>
        <taxon>Spermatophyta</taxon>
        <taxon>Magnoliopsida</taxon>
        <taxon>eudicotyledons</taxon>
        <taxon>Gunneridae</taxon>
        <taxon>Pentapetalae</taxon>
        <taxon>asterids</taxon>
        <taxon>lamiids</taxon>
        <taxon>Boraginales</taxon>
        <taxon>Boraginaceae</taxon>
        <taxon>Boraginoideae</taxon>
        <taxon>Lithospermeae</taxon>
        <taxon>Lithospermum</taxon>
    </lineage>
</organism>
<dbReference type="GO" id="GO:0043565">
    <property type="term" value="F:sequence-specific DNA binding"/>
    <property type="evidence" value="ECO:0007669"/>
    <property type="project" value="InterPro"/>
</dbReference>
<evidence type="ECO:0000256" key="3">
    <source>
        <dbReference type="ARBA" id="ARBA00023125"/>
    </source>
</evidence>
<keyword evidence="4" id="KW-0804">Transcription</keyword>
<evidence type="ECO:0000313" key="9">
    <source>
        <dbReference type="Proteomes" id="UP001454036"/>
    </source>
</evidence>
<dbReference type="Proteomes" id="UP001454036">
    <property type="component" value="Unassembled WGS sequence"/>
</dbReference>
<dbReference type="InterPro" id="IPR036576">
    <property type="entry name" value="WRKY_dom_sf"/>
</dbReference>
<evidence type="ECO:0000256" key="1">
    <source>
        <dbReference type="ARBA" id="ARBA00004123"/>
    </source>
</evidence>
<gene>
    <name evidence="8" type="ORF">LIER_33251</name>
</gene>
<proteinExistence type="predicted"/>
<dbReference type="PANTHER" id="PTHR31429:SF76">
    <property type="entry name" value="WRKY FAMILY TRANSCRIPTION FACTOR-RELATED"/>
    <property type="match status" value="1"/>
</dbReference>
<dbReference type="SUPFAM" id="SSF118290">
    <property type="entry name" value="WRKY DNA-binding domain"/>
    <property type="match status" value="1"/>
</dbReference>
<keyword evidence="3 8" id="KW-0238">DNA-binding</keyword>
<dbReference type="Pfam" id="PF03106">
    <property type="entry name" value="WRKY"/>
    <property type="match status" value="1"/>
</dbReference>
<feature type="compositionally biased region" description="Polar residues" evidence="6">
    <location>
        <begin position="215"/>
        <end position="257"/>
    </location>
</feature>
<keyword evidence="9" id="KW-1185">Reference proteome</keyword>
<dbReference type="PROSITE" id="PS50811">
    <property type="entry name" value="WRKY"/>
    <property type="match status" value="1"/>
</dbReference>
<dbReference type="SMART" id="SM00774">
    <property type="entry name" value="WRKY"/>
    <property type="match status" value="1"/>
</dbReference>
<dbReference type="GO" id="GO:0005634">
    <property type="term" value="C:nucleus"/>
    <property type="evidence" value="ECO:0007669"/>
    <property type="project" value="UniProtKB-SubCell"/>
</dbReference>
<dbReference type="AlphaFoldDB" id="A0AAV3RXW7"/>
<dbReference type="GO" id="GO:0003700">
    <property type="term" value="F:DNA-binding transcription factor activity"/>
    <property type="evidence" value="ECO:0007669"/>
    <property type="project" value="InterPro"/>
</dbReference>
<evidence type="ECO:0000256" key="2">
    <source>
        <dbReference type="ARBA" id="ARBA00023015"/>
    </source>
</evidence>
<evidence type="ECO:0000256" key="6">
    <source>
        <dbReference type="SAM" id="MobiDB-lite"/>
    </source>
</evidence>
<keyword evidence="2" id="KW-0805">Transcription regulation</keyword>
<keyword evidence="5" id="KW-0539">Nucleus</keyword>
<reference evidence="8 9" key="1">
    <citation type="submission" date="2024-01" db="EMBL/GenBank/DDBJ databases">
        <title>The complete chloroplast genome sequence of Lithospermum erythrorhizon: insights into the phylogenetic relationship among Boraginaceae species and the maternal lineages of purple gromwells.</title>
        <authorList>
            <person name="Okada T."/>
            <person name="Watanabe K."/>
        </authorList>
    </citation>
    <scope>NUCLEOTIDE SEQUENCE [LARGE SCALE GENOMIC DNA]</scope>
</reference>
<evidence type="ECO:0000313" key="8">
    <source>
        <dbReference type="EMBL" id="GAA0185963.1"/>
    </source>
</evidence>
<protein>
    <submittedName>
        <fullName evidence="8">DNA-binding transcription factor</fullName>
    </submittedName>
</protein>
<dbReference type="Gene3D" id="2.20.25.80">
    <property type="entry name" value="WRKY domain"/>
    <property type="match status" value="1"/>
</dbReference>
<evidence type="ECO:0000256" key="5">
    <source>
        <dbReference type="ARBA" id="ARBA00023242"/>
    </source>
</evidence>
<feature type="region of interest" description="Disordered" evidence="6">
    <location>
        <begin position="209"/>
        <end position="261"/>
    </location>
</feature>
<dbReference type="InterPro" id="IPR044810">
    <property type="entry name" value="WRKY_plant"/>
</dbReference>
<feature type="domain" description="WRKY" evidence="7">
    <location>
        <begin position="150"/>
        <end position="216"/>
    </location>
</feature>
<comment type="caution">
    <text evidence="8">The sequence shown here is derived from an EMBL/GenBank/DDBJ whole genome shotgun (WGS) entry which is preliminary data.</text>
</comment>
<sequence length="309" mass="35087">MDNFADTSLTIDLNRVATSYVNEERTKTELAKEYDGQSRISMQNEQDIFINELNKMRVENKKLTEMLLAVYENCIALRRDMTEMMQKCPQDHHHEHCSPSSKRKRDDEACGCTLINIENAECANCQNSPTTPKEMKSNISKVYCKADPSDMSLVVKDGYQWRKYGQKVTRDNPSPRAYYKCSFAPICPVKKKVQRSTVDKTILVVTYEGQHEHNNPSGDNKVTTYQGHQSPMNSKETPNASPNIINQSNNKQRQQGSVEEDEATGLQKLLVAQMASSLTRNPSFTSALATAISEKIFTHELEDERSCEI</sequence>
<evidence type="ECO:0000259" key="7">
    <source>
        <dbReference type="PROSITE" id="PS50811"/>
    </source>
</evidence>
<evidence type="ECO:0000256" key="4">
    <source>
        <dbReference type="ARBA" id="ARBA00023163"/>
    </source>
</evidence>
<comment type="subcellular location">
    <subcellularLocation>
        <location evidence="1">Nucleus</location>
    </subcellularLocation>
</comment>